<evidence type="ECO:0000256" key="5">
    <source>
        <dbReference type="ARBA" id="ARBA00052384"/>
    </source>
</evidence>
<dbReference type="PROSITE" id="PS00061">
    <property type="entry name" value="ADH_SHORT"/>
    <property type="match status" value="1"/>
</dbReference>
<evidence type="ECO:0000256" key="3">
    <source>
        <dbReference type="ARBA" id="ARBA00022857"/>
    </source>
</evidence>
<dbReference type="PRINTS" id="PR00081">
    <property type="entry name" value="GDHRDH"/>
</dbReference>
<dbReference type="InterPro" id="IPR002347">
    <property type="entry name" value="SDR_fam"/>
</dbReference>
<dbReference type="Gene3D" id="3.40.50.720">
    <property type="entry name" value="NAD(P)-binding Rossmann-like Domain"/>
    <property type="match status" value="1"/>
</dbReference>
<dbReference type="HOGENOM" id="CLU_010194_2_10_5"/>
<dbReference type="EC" id="1.1.1.276" evidence="7"/>
<organism evidence="9 10">
    <name type="scientific">Rhizobium etli (strain ATCC 51251 / DSM 11541 / JCM 21823 / NBRC 15573 / CFN 42)</name>
    <dbReference type="NCBI Taxonomy" id="347834"/>
    <lineage>
        <taxon>Bacteria</taxon>
        <taxon>Pseudomonadati</taxon>
        <taxon>Pseudomonadota</taxon>
        <taxon>Alphaproteobacteria</taxon>
        <taxon>Hyphomicrobiales</taxon>
        <taxon>Rhizobiaceae</taxon>
        <taxon>Rhizobium/Agrobacterium group</taxon>
        <taxon>Rhizobium</taxon>
    </lineage>
</organism>
<keyword evidence="10" id="KW-1185">Reference proteome</keyword>
<keyword evidence="9" id="KW-0614">Plasmid</keyword>
<comment type="catalytic activity">
    <reaction evidence="5">
        <text>L-serine + NADP(+) = aminoacetaldehyde + CO2 + NADPH</text>
        <dbReference type="Rhea" id="RHEA:43620"/>
        <dbReference type="ChEBI" id="CHEBI:16526"/>
        <dbReference type="ChEBI" id="CHEBI:33384"/>
        <dbReference type="ChEBI" id="CHEBI:57783"/>
        <dbReference type="ChEBI" id="CHEBI:58213"/>
        <dbReference type="ChEBI" id="CHEBI:58349"/>
        <dbReference type="EC" id="1.1.1.276"/>
    </reaction>
</comment>
<dbReference type="KEGG" id="ret:RHE_PA00025"/>
<dbReference type="AlphaFoldDB" id="Q2K2B6"/>
<dbReference type="GO" id="GO:0031132">
    <property type="term" value="F:serine 3-dehydrogenase activity"/>
    <property type="evidence" value="ECO:0007669"/>
    <property type="project" value="UniProtKB-EC"/>
</dbReference>
<keyword evidence="3" id="KW-0521">NADP</keyword>
<evidence type="ECO:0000256" key="7">
    <source>
        <dbReference type="ARBA" id="ARBA00066862"/>
    </source>
</evidence>
<dbReference type="InterPro" id="IPR036291">
    <property type="entry name" value="NAD(P)-bd_dom_sf"/>
</dbReference>
<dbReference type="EMBL" id="CP000134">
    <property type="protein sequence ID" value="ABC92894.1"/>
    <property type="molecule type" value="Genomic_DNA"/>
</dbReference>
<gene>
    <name evidence="9" type="ordered locus">RHE_PA00025</name>
</gene>
<accession>Q2K2B6</accession>
<dbReference type="SUPFAM" id="SSF51735">
    <property type="entry name" value="NAD(P)-binding Rossmann-fold domains"/>
    <property type="match status" value="1"/>
</dbReference>
<proteinExistence type="inferred from homology"/>
<dbReference type="InterPro" id="IPR020904">
    <property type="entry name" value="Sc_DH/Rdtase_CS"/>
</dbReference>
<keyword evidence="4" id="KW-0560">Oxidoreductase</keyword>
<dbReference type="PANTHER" id="PTHR44196">
    <property type="entry name" value="DEHYDROGENASE/REDUCTASE SDR FAMILY MEMBER 7B"/>
    <property type="match status" value="1"/>
</dbReference>
<geneLocation type="plasmid" evidence="9 10">
    <name>p42a</name>
</geneLocation>
<dbReference type="Proteomes" id="UP000001936">
    <property type="component" value="Plasmid p42a"/>
</dbReference>
<evidence type="ECO:0000256" key="8">
    <source>
        <dbReference type="ARBA" id="ARBA00067139"/>
    </source>
</evidence>
<evidence type="ECO:0000256" key="2">
    <source>
        <dbReference type="ARBA" id="ARBA00011881"/>
    </source>
</evidence>
<dbReference type="Pfam" id="PF00106">
    <property type="entry name" value="adh_short"/>
    <property type="match status" value="1"/>
</dbReference>
<evidence type="ECO:0000313" key="9">
    <source>
        <dbReference type="EMBL" id="ABC92894.1"/>
    </source>
</evidence>
<evidence type="ECO:0000256" key="4">
    <source>
        <dbReference type="ARBA" id="ARBA00023002"/>
    </source>
</evidence>
<dbReference type="GO" id="GO:0016020">
    <property type="term" value="C:membrane"/>
    <property type="evidence" value="ECO:0007669"/>
    <property type="project" value="TreeGrafter"/>
</dbReference>
<comment type="similarity">
    <text evidence="1">Belongs to the short-chain dehydrogenases/reductases (SDR) family.</text>
</comment>
<evidence type="ECO:0000256" key="1">
    <source>
        <dbReference type="ARBA" id="ARBA00006484"/>
    </source>
</evidence>
<evidence type="ECO:0000313" key="10">
    <source>
        <dbReference type="Proteomes" id="UP000001936"/>
    </source>
</evidence>
<reference evidence="9 10" key="1">
    <citation type="journal article" date="2006" name="Proc. Natl. Acad. Sci. U.S.A.">
        <title>The partitioned Rhizobium etli genome: genetic and metabolic redundancy in seven interacting replicons.</title>
        <authorList>
            <person name="Gonzalez V."/>
            <person name="Santamaria R.I."/>
            <person name="Bustos P."/>
            <person name="Hernandez-Gonzalez I."/>
            <person name="Medrano-Soto A."/>
            <person name="Moreno-Hagelsieb G."/>
            <person name="Janga S.C."/>
            <person name="Ramirez M.A."/>
            <person name="Jimenez-Jacinto V."/>
            <person name="Collado-Vides J."/>
            <person name="Davila G."/>
        </authorList>
    </citation>
    <scope>NUCLEOTIDE SEQUENCE [LARGE SCALE GENOMIC DNA]</scope>
    <source>
        <strain evidence="10">ATCC 51251 / DSM 11541 / JCM 21823 / NBRC 15573 / CFN 42</strain>
    </source>
</reference>
<comment type="function">
    <text evidence="6">Catalyzes the oxidation of the hydroxyl group of serine to form 2-aminomalonate semialdehyde which is spontaneously converted into 2-aminoacetaldehyde and CO(2). Also acts on D-serine, L-glycerate, D-glycerate and 2-methyl-DL-serine. Does not act on O-methyl-DL-serine and L-threonine.</text>
</comment>
<comment type="subunit">
    <text evidence="2">Homotetramer.</text>
</comment>
<dbReference type="CDD" id="cd05233">
    <property type="entry name" value="SDR_c"/>
    <property type="match status" value="1"/>
</dbReference>
<evidence type="ECO:0000256" key="6">
    <source>
        <dbReference type="ARBA" id="ARBA00055659"/>
    </source>
</evidence>
<name>Q2K2B6_RHIEC</name>
<protein>
    <recommendedName>
        <fullName evidence="8">Serine 3-dehydrogenase</fullName>
        <ecNumber evidence="7">1.1.1.276</ecNumber>
    </recommendedName>
</protein>
<dbReference type="PANTHER" id="PTHR44196:SF1">
    <property type="entry name" value="DEHYDROGENASE_REDUCTASE SDR FAMILY MEMBER 7B"/>
    <property type="match status" value="1"/>
</dbReference>
<sequence length="244" mass="26666">MENVVDKPLIAITGASSGIGEAVARAFSAAGHPLLLIARRLDRLQKLSLPNAVLKQADVRDREALVEAVKAAETQHGPVDMMFANAGIARLGDIARQPPEEWDEMIDINTKGVMNSVHAVMNGMIERKHGTLMMMSSIAGRKVYPDHTVYCGTKFFVHAVSESLREYLSPHNVRVIVISPGIIDTEVLDSVRDETTLANYKANKAEIGGGISADIVAELILDAYQKPQRAIVQEIVITPTRQKY</sequence>
<dbReference type="FunFam" id="3.40.50.720:FF:000047">
    <property type="entry name" value="NADP-dependent L-serine/L-allo-threonine dehydrogenase"/>
    <property type="match status" value="1"/>
</dbReference>